<sequence>MTLWTDGYLADLPYPHHVHAELSPSWLSAVLTALGQHAPDIAARFRYCELGCGQGLNSLLLAAANPAGQFIAVDFNTRHIDHGHRQAAAAALDNLEFRQASFGELADETDAEGFDFIVLHGVYSWVSPANRTAIRRFIERNIKPGGVIYLAYMSHPGMSAMVSAQRFLWQAAQRVPGDPQSRLRAGLDALRHWQDAGAGYFVDHPDVARRLARADDEDLAFLAHELLCEHWTPMQADQVIDEFAEFDCRFVGSATPLENIDALSLPGHCLPLLTDIADIAQRETVKDLARNQSQRRDLYLRNPRALSAGEHRRALLAGCWSALPGAPANGGLTFDTRIGPVQGDERLFAPLLAALAEGPQSFAELARRPALAEQIGSLSTALQMLTWAGHIHPLLNGAVAIERCQALNRILAEGALHGAGYRYLAAPSLGAPIAVGLLEMAAARVLLEHPQLRGELLRETVLALLRRTGQAAGETQVRQLLDFEEQTLAVWLRLGVVGR</sequence>
<dbReference type="Proteomes" id="UP001595630">
    <property type="component" value="Unassembled WGS sequence"/>
</dbReference>
<protein>
    <submittedName>
        <fullName evidence="3">Class I SAM-dependent methyltransferase</fullName>
    </submittedName>
</protein>
<dbReference type="EMBL" id="JBHRXZ010000002">
    <property type="protein sequence ID" value="MFC3606345.1"/>
    <property type="molecule type" value="Genomic_DNA"/>
</dbReference>
<dbReference type="Gene3D" id="3.40.50.150">
    <property type="entry name" value="Vaccinia Virus protein VP39"/>
    <property type="match status" value="1"/>
</dbReference>
<dbReference type="Pfam" id="PF10119">
    <property type="entry name" value="MethyTransf_Reg"/>
    <property type="match status" value="1"/>
</dbReference>
<dbReference type="Pfam" id="PF13847">
    <property type="entry name" value="Methyltransf_31"/>
    <property type="match status" value="1"/>
</dbReference>
<proteinExistence type="predicted"/>
<feature type="domain" description="Methyltransferase regulatory" evidence="1">
    <location>
        <begin position="221"/>
        <end position="301"/>
    </location>
</feature>
<dbReference type="InterPro" id="IPR025714">
    <property type="entry name" value="Methyltranfer_dom"/>
</dbReference>
<organism evidence="3 4">
    <name type="scientific">Stutzerimonas tarimensis</name>
    <dbReference type="NCBI Taxonomy" id="1507735"/>
    <lineage>
        <taxon>Bacteria</taxon>
        <taxon>Pseudomonadati</taxon>
        <taxon>Pseudomonadota</taxon>
        <taxon>Gammaproteobacteria</taxon>
        <taxon>Pseudomonadales</taxon>
        <taxon>Pseudomonadaceae</taxon>
        <taxon>Stutzerimonas</taxon>
    </lineage>
</organism>
<dbReference type="GO" id="GO:0032259">
    <property type="term" value="P:methylation"/>
    <property type="evidence" value="ECO:0007669"/>
    <property type="project" value="UniProtKB-KW"/>
</dbReference>
<dbReference type="InterPro" id="IPR029063">
    <property type="entry name" value="SAM-dependent_MTases_sf"/>
</dbReference>
<evidence type="ECO:0000313" key="4">
    <source>
        <dbReference type="Proteomes" id="UP001595630"/>
    </source>
</evidence>
<dbReference type="GO" id="GO:0008168">
    <property type="term" value="F:methyltransferase activity"/>
    <property type="evidence" value="ECO:0007669"/>
    <property type="project" value="UniProtKB-KW"/>
</dbReference>
<dbReference type="InterPro" id="IPR018773">
    <property type="entry name" value="MeTrfase_reg_dom_prd"/>
</dbReference>
<keyword evidence="3" id="KW-0808">Transferase</keyword>
<name>A0ABV7T248_9GAMM</name>
<evidence type="ECO:0000259" key="1">
    <source>
        <dbReference type="Pfam" id="PF10119"/>
    </source>
</evidence>
<dbReference type="CDD" id="cd02440">
    <property type="entry name" value="AdoMet_MTases"/>
    <property type="match status" value="1"/>
</dbReference>
<dbReference type="RefSeq" id="WP_386360317.1">
    <property type="nucleotide sequence ID" value="NZ_JBHRXZ010000002.1"/>
</dbReference>
<keyword evidence="3" id="KW-0489">Methyltransferase</keyword>
<keyword evidence="4" id="KW-1185">Reference proteome</keyword>
<feature type="domain" description="Methyltransferase" evidence="2">
    <location>
        <begin position="46"/>
        <end position="155"/>
    </location>
</feature>
<evidence type="ECO:0000313" key="3">
    <source>
        <dbReference type="EMBL" id="MFC3606345.1"/>
    </source>
</evidence>
<dbReference type="SUPFAM" id="SSF53335">
    <property type="entry name" value="S-adenosyl-L-methionine-dependent methyltransferases"/>
    <property type="match status" value="1"/>
</dbReference>
<reference evidence="4" key="1">
    <citation type="journal article" date="2019" name="Int. J. Syst. Evol. Microbiol.">
        <title>The Global Catalogue of Microorganisms (GCM) 10K type strain sequencing project: providing services to taxonomists for standard genome sequencing and annotation.</title>
        <authorList>
            <consortium name="The Broad Institute Genomics Platform"/>
            <consortium name="The Broad Institute Genome Sequencing Center for Infectious Disease"/>
            <person name="Wu L."/>
            <person name="Ma J."/>
        </authorList>
    </citation>
    <scope>NUCLEOTIDE SEQUENCE [LARGE SCALE GENOMIC DNA]</scope>
    <source>
        <strain evidence="4">KCTC 42447</strain>
    </source>
</reference>
<comment type="caution">
    <text evidence="3">The sequence shown here is derived from an EMBL/GenBank/DDBJ whole genome shotgun (WGS) entry which is preliminary data.</text>
</comment>
<accession>A0ABV7T248</accession>
<gene>
    <name evidence="3" type="ORF">ACFOMF_00910</name>
</gene>
<evidence type="ECO:0000259" key="2">
    <source>
        <dbReference type="Pfam" id="PF13847"/>
    </source>
</evidence>